<evidence type="ECO:0000256" key="6">
    <source>
        <dbReference type="SAM" id="SignalP"/>
    </source>
</evidence>
<dbReference type="CDD" id="cd13708">
    <property type="entry name" value="PBP2_BvgS_like_1"/>
    <property type="match status" value="1"/>
</dbReference>
<evidence type="ECO:0000256" key="4">
    <source>
        <dbReference type="SAM" id="Coils"/>
    </source>
</evidence>
<dbReference type="InterPro" id="IPR001638">
    <property type="entry name" value="Solute-binding_3/MltF_N"/>
</dbReference>
<reference evidence="8" key="1">
    <citation type="submission" date="2023-01" db="EMBL/GenBank/DDBJ databases">
        <title>Complete genome sequence of Planctobacterium marinum strain Dej080120_11.</title>
        <authorList>
            <person name="Ueki S."/>
            <person name="Maruyama F."/>
        </authorList>
    </citation>
    <scope>NUCLEOTIDE SEQUENCE</scope>
    <source>
        <strain evidence="8">Dej080120_11</strain>
    </source>
</reference>
<evidence type="ECO:0000256" key="2">
    <source>
        <dbReference type="ARBA" id="ARBA00012528"/>
    </source>
</evidence>
<protein>
    <recommendedName>
        <fullName evidence="2">diguanylate cyclase</fullName>
        <ecNumber evidence="2">2.7.7.65</ecNumber>
    </recommendedName>
</protein>
<dbReference type="GO" id="GO:0052621">
    <property type="term" value="F:diguanylate cyclase activity"/>
    <property type="evidence" value="ECO:0007669"/>
    <property type="project" value="UniProtKB-EC"/>
</dbReference>
<dbReference type="RefSeq" id="WP_338290671.1">
    <property type="nucleotide sequence ID" value="NZ_AP027272.1"/>
</dbReference>
<dbReference type="SUPFAM" id="SSF55073">
    <property type="entry name" value="Nucleotide cyclase"/>
    <property type="match status" value="1"/>
</dbReference>
<dbReference type="Pfam" id="PF00497">
    <property type="entry name" value="SBP_bac_3"/>
    <property type="match status" value="1"/>
</dbReference>
<feature type="coiled-coil region" evidence="4">
    <location>
        <begin position="271"/>
        <end position="298"/>
    </location>
</feature>
<dbReference type="InterPro" id="IPR000160">
    <property type="entry name" value="GGDEF_dom"/>
</dbReference>
<keyword evidence="9" id="KW-1185">Reference proteome</keyword>
<keyword evidence="6" id="KW-0732">Signal</keyword>
<dbReference type="InterPro" id="IPR043128">
    <property type="entry name" value="Rev_trsase/Diguanyl_cyclase"/>
</dbReference>
<dbReference type="InterPro" id="IPR029787">
    <property type="entry name" value="Nucleotide_cyclase"/>
</dbReference>
<feature type="signal peptide" evidence="6">
    <location>
        <begin position="1"/>
        <end position="16"/>
    </location>
</feature>
<feature type="chain" id="PRO_5041222154" description="diguanylate cyclase" evidence="6">
    <location>
        <begin position="17"/>
        <end position="460"/>
    </location>
</feature>
<dbReference type="SUPFAM" id="SSF53850">
    <property type="entry name" value="Periplasmic binding protein-like II"/>
    <property type="match status" value="1"/>
</dbReference>
<sequence length="460" mass="52332">MIIAVLTWLFTSTSQAQSTQALNYCVDTNWLPYEGLQDNRHVGMSRDYLDLISQYSGLEFNLITTQSWVESLQQLQNGNCHVTPFLNQTVQRSTFLDFSQVIFKAPNVIITHSEGTPIPNLAMIKTEKVGVVKGYRQHEHINKYYPDVPIYEVPTEQAGIRLLAAGDIDVMVGSMHTIMEHIQKNGLSELRITGWIGLDDELRVGVIKEYSHLVPAIDQAIDQISAQQHNDIYRRWNNVKIIKEVDVWLTAKIAGPILVLLIFLLIRHAITVRYRNRIEEKNRALESLQSALKKKNDRLHYLSTHDPLTDLYNRVQITAEAEEHIKRKKRGINECSLVFIDIDDFKHLNDYYGHNVGDAVLEQFAALLKRCARETDIIGRWGGDEFVVLCPGALSSEAERFALRLQKELDQAQFAQNAMVSCSIGLSEVSADDSIDLWLERADNAMYQAKSAGKHCIRAQ</sequence>
<evidence type="ECO:0000313" key="9">
    <source>
        <dbReference type="Proteomes" id="UP001333710"/>
    </source>
</evidence>
<feature type="transmembrane region" description="Helical" evidence="5">
    <location>
        <begin position="247"/>
        <end position="266"/>
    </location>
</feature>
<dbReference type="Proteomes" id="UP001333710">
    <property type="component" value="Chromosome"/>
</dbReference>
<dbReference type="KEGG" id="pmaw:MACH26_03430"/>
<name>A0AA48HJN8_9ALTE</name>
<organism evidence="8 9">
    <name type="scientific">Planctobacterium marinum</name>
    <dbReference type="NCBI Taxonomy" id="1631968"/>
    <lineage>
        <taxon>Bacteria</taxon>
        <taxon>Pseudomonadati</taxon>
        <taxon>Pseudomonadota</taxon>
        <taxon>Gammaproteobacteria</taxon>
        <taxon>Alteromonadales</taxon>
        <taxon>Alteromonadaceae</taxon>
        <taxon>Planctobacterium</taxon>
    </lineage>
</organism>
<dbReference type="FunFam" id="3.30.70.270:FF:000001">
    <property type="entry name" value="Diguanylate cyclase domain protein"/>
    <property type="match status" value="1"/>
</dbReference>
<feature type="domain" description="GGDEF" evidence="7">
    <location>
        <begin position="333"/>
        <end position="460"/>
    </location>
</feature>
<proteinExistence type="predicted"/>
<dbReference type="Gene3D" id="3.40.190.10">
    <property type="entry name" value="Periplasmic binding protein-like II"/>
    <property type="match status" value="2"/>
</dbReference>
<dbReference type="PANTHER" id="PTHR45138:SF9">
    <property type="entry name" value="DIGUANYLATE CYCLASE DGCM-RELATED"/>
    <property type="match status" value="1"/>
</dbReference>
<dbReference type="Gene3D" id="3.30.70.270">
    <property type="match status" value="1"/>
</dbReference>
<gene>
    <name evidence="8" type="ORF">MACH26_03430</name>
</gene>
<keyword evidence="5" id="KW-1133">Transmembrane helix</keyword>
<dbReference type="PANTHER" id="PTHR45138">
    <property type="entry name" value="REGULATORY COMPONENTS OF SENSORY TRANSDUCTION SYSTEM"/>
    <property type="match status" value="1"/>
</dbReference>
<keyword evidence="4" id="KW-0175">Coiled coil</keyword>
<evidence type="ECO:0000256" key="1">
    <source>
        <dbReference type="ARBA" id="ARBA00001946"/>
    </source>
</evidence>
<dbReference type="CDD" id="cd01949">
    <property type="entry name" value="GGDEF"/>
    <property type="match status" value="1"/>
</dbReference>
<keyword evidence="5" id="KW-0812">Transmembrane</keyword>
<dbReference type="EMBL" id="AP027272">
    <property type="protein sequence ID" value="BDX04822.1"/>
    <property type="molecule type" value="Genomic_DNA"/>
</dbReference>
<dbReference type="NCBIfam" id="TIGR00254">
    <property type="entry name" value="GGDEF"/>
    <property type="match status" value="1"/>
</dbReference>
<dbReference type="EC" id="2.7.7.65" evidence="2"/>
<evidence type="ECO:0000256" key="3">
    <source>
        <dbReference type="ARBA" id="ARBA00034247"/>
    </source>
</evidence>
<dbReference type="SMART" id="SM00062">
    <property type="entry name" value="PBPb"/>
    <property type="match status" value="1"/>
</dbReference>
<dbReference type="SMART" id="SM00267">
    <property type="entry name" value="GGDEF"/>
    <property type="match status" value="1"/>
</dbReference>
<comment type="catalytic activity">
    <reaction evidence="3">
        <text>2 GTP = 3',3'-c-di-GMP + 2 diphosphate</text>
        <dbReference type="Rhea" id="RHEA:24898"/>
        <dbReference type="ChEBI" id="CHEBI:33019"/>
        <dbReference type="ChEBI" id="CHEBI:37565"/>
        <dbReference type="ChEBI" id="CHEBI:58805"/>
        <dbReference type="EC" id="2.7.7.65"/>
    </reaction>
</comment>
<dbReference type="PROSITE" id="PS50887">
    <property type="entry name" value="GGDEF"/>
    <property type="match status" value="1"/>
</dbReference>
<keyword evidence="5" id="KW-0472">Membrane</keyword>
<comment type="cofactor">
    <cofactor evidence="1">
        <name>Mg(2+)</name>
        <dbReference type="ChEBI" id="CHEBI:18420"/>
    </cofactor>
</comment>
<dbReference type="InterPro" id="IPR050469">
    <property type="entry name" value="Diguanylate_Cyclase"/>
</dbReference>
<evidence type="ECO:0000313" key="8">
    <source>
        <dbReference type="EMBL" id="BDX04822.1"/>
    </source>
</evidence>
<evidence type="ECO:0000256" key="5">
    <source>
        <dbReference type="SAM" id="Phobius"/>
    </source>
</evidence>
<dbReference type="AlphaFoldDB" id="A0AA48HJN8"/>
<evidence type="ECO:0000259" key="7">
    <source>
        <dbReference type="PROSITE" id="PS50887"/>
    </source>
</evidence>
<accession>A0AA48HJN8</accession>
<dbReference type="Pfam" id="PF00990">
    <property type="entry name" value="GGDEF"/>
    <property type="match status" value="1"/>
</dbReference>